<protein>
    <submittedName>
        <fullName evidence="1">TIGR02677 family protein</fullName>
    </submittedName>
</protein>
<sequence>MGVSAERGTLGMTEPHAPAGAFTVVVTDARRTMAYLVAPESDDYIAIMAVLESSVTDLTPAEVTAALRGAGTLLDERTVEARLDKLREWTAVSARTDTSRILRHADLLARNWRYTATPAGRQVQRFYATVLAGTPTMREIPLSSLARVVAALETLAADATLPAAEVAEHICRLFTSHDDLDGALVGAEDTLAGLADRFDLDDDTTGELKRLLVEYATRVAGELESGSARASAALAALAHRFAELSTVAVEASDARTLIERGALTASRGGRVADWTGLAGWFDPHTGRAARFGLRLVRALPGMHANLRRLHSSSGTATSRARALQLAKAAADPTVGTAVLLAALGDHPWRKLYGDADDTDLPRNPSWRGGPPVSVPALLRATGRTGARGRPPASRDDAAARAAVAAARARRAAEHAAAVAEVLAAQPGEQLSFGAADVALASLMAAARAGAGGDRRTATRDGLGCTLFHTGEGVGVLRAPTWRIWLPGRVAVFHRPGVRPMAPVATIADPDERATVMVGGAA</sequence>
<gene>
    <name evidence="1" type="ORF">SAMN06272737_13229</name>
</gene>
<keyword evidence="2" id="KW-1185">Reference proteome</keyword>
<organism evidence="1 2">
    <name type="scientific">Blastococcus mobilis</name>
    <dbReference type="NCBI Taxonomy" id="1938746"/>
    <lineage>
        <taxon>Bacteria</taxon>
        <taxon>Bacillati</taxon>
        <taxon>Actinomycetota</taxon>
        <taxon>Actinomycetes</taxon>
        <taxon>Geodermatophilales</taxon>
        <taxon>Geodermatophilaceae</taxon>
        <taxon>Blastococcus</taxon>
    </lineage>
</organism>
<reference evidence="1 2" key="1">
    <citation type="submission" date="2017-06" db="EMBL/GenBank/DDBJ databases">
        <authorList>
            <person name="Kim H.J."/>
            <person name="Triplett B.A."/>
        </authorList>
    </citation>
    <scope>NUCLEOTIDE SEQUENCE [LARGE SCALE GENOMIC DNA]</scope>
    <source>
        <strain evidence="1 2">DSM 44272</strain>
    </source>
</reference>
<dbReference type="Pfam" id="PF09660">
    <property type="entry name" value="DUF2397"/>
    <property type="match status" value="1"/>
</dbReference>
<dbReference type="InterPro" id="IPR013493">
    <property type="entry name" value="CHP02677"/>
</dbReference>
<accession>A0A238ZT15</accession>
<name>A0A238ZT15_9ACTN</name>
<evidence type="ECO:0000313" key="2">
    <source>
        <dbReference type="Proteomes" id="UP000198403"/>
    </source>
</evidence>
<proteinExistence type="predicted"/>
<dbReference type="EMBL" id="FZNO01000032">
    <property type="protein sequence ID" value="SNR86141.1"/>
    <property type="molecule type" value="Genomic_DNA"/>
</dbReference>
<dbReference type="Proteomes" id="UP000198403">
    <property type="component" value="Unassembled WGS sequence"/>
</dbReference>
<evidence type="ECO:0000313" key="1">
    <source>
        <dbReference type="EMBL" id="SNR86141.1"/>
    </source>
</evidence>
<dbReference type="AlphaFoldDB" id="A0A238ZT15"/>